<comment type="caution">
    <text evidence="1">The sequence shown here is derived from an EMBL/GenBank/DDBJ whole genome shotgun (WGS) entry which is preliminary data.</text>
</comment>
<dbReference type="Proteomes" id="UP000805704">
    <property type="component" value="Chromosome 22"/>
</dbReference>
<gene>
    <name evidence="1" type="primary">RPAP3.2</name>
    <name evidence="1" type="ORF">GBF38_001817</name>
</gene>
<organism evidence="1 2">
    <name type="scientific">Nibea albiflora</name>
    <name type="common">Yellow drum</name>
    <name type="synonym">Corvina albiflora</name>
    <dbReference type="NCBI Taxonomy" id="240163"/>
    <lineage>
        <taxon>Eukaryota</taxon>
        <taxon>Metazoa</taxon>
        <taxon>Chordata</taxon>
        <taxon>Craniata</taxon>
        <taxon>Vertebrata</taxon>
        <taxon>Euteleostomi</taxon>
        <taxon>Actinopterygii</taxon>
        <taxon>Neopterygii</taxon>
        <taxon>Teleostei</taxon>
        <taxon>Neoteleostei</taxon>
        <taxon>Acanthomorphata</taxon>
        <taxon>Eupercaria</taxon>
        <taxon>Sciaenidae</taxon>
        <taxon>Nibea</taxon>
    </lineage>
</organism>
<reference evidence="1" key="1">
    <citation type="submission" date="2020-04" db="EMBL/GenBank/DDBJ databases">
        <title>A chromosome-scale assembly and high-density genetic map of the yellow drum (Nibea albiflora) genome.</title>
        <authorList>
            <person name="Xu D."/>
            <person name="Zhang W."/>
            <person name="Chen R."/>
            <person name="Tan P."/>
            <person name="Wang L."/>
            <person name="Song H."/>
            <person name="Tian L."/>
            <person name="Zhu Q."/>
            <person name="Wang B."/>
        </authorList>
    </citation>
    <scope>NUCLEOTIDE SEQUENCE</scope>
    <source>
        <strain evidence="1">ZJHYS-2018</strain>
    </source>
</reference>
<evidence type="ECO:0000313" key="1">
    <source>
        <dbReference type="EMBL" id="KAG8005820.1"/>
    </source>
</evidence>
<sequence length="210" mass="23189">MVSVTDMESGGSKYIIQEVVREAEDKSSPLSTSPSAKMIKIEEIAELPSHSTSDQVPMSRESKQAAQEEIACSPEPSAVTSTTVADVPPPPTNSFHLEADLRKIGNKPDVVYRYLRQIKPDAYRSIFHNSLEPDILNQILRTLHGFYIKNEAPATTLEILGSLASVGRFDMAVMFMSSTEKKVLKEVFDFLHQAELEGSSVTALQKKYGV</sequence>
<name>A0ACB7EVL8_NIBAL</name>
<dbReference type="EMBL" id="CM024810">
    <property type="protein sequence ID" value="KAG8005820.1"/>
    <property type="molecule type" value="Genomic_DNA"/>
</dbReference>
<evidence type="ECO:0000313" key="2">
    <source>
        <dbReference type="Proteomes" id="UP000805704"/>
    </source>
</evidence>
<protein>
    <submittedName>
        <fullName evidence="1">RNA polymerase II-associated protein 3</fullName>
    </submittedName>
</protein>
<keyword evidence="2" id="KW-1185">Reference proteome</keyword>
<proteinExistence type="predicted"/>
<accession>A0ACB7EVL8</accession>